<reference evidence="1 2" key="1">
    <citation type="journal article" date="2015" name="Sci. Rep.">
        <title>The power of single molecule real-time sequencing technology in the de novo assembly of a eukaryotic genome.</title>
        <authorList>
            <person name="Sakai H."/>
            <person name="Naito K."/>
            <person name="Ogiso-Tanaka E."/>
            <person name="Takahashi Y."/>
            <person name="Iseki K."/>
            <person name="Muto C."/>
            <person name="Satou K."/>
            <person name="Teruya K."/>
            <person name="Shiroma A."/>
            <person name="Shimoji M."/>
            <person name="Hirano T."/>
            <person name="Itoh T."/>
            <person name="Kaga A."/>
            <person name="Tomooka N."/>
        </authorList>
    </citation>
    <scope>NUCLEOTIDE SEQUENCE [LARGE SCALE GENOMIC DNA]</scope>
    <source>
        <strain evidence="2">cv. Shumari</strain>
    </source>
</reference>
<organism evidence="1 2">
    <name type="scientific">Vigna angularis var. angularis</name>
    <dbReference type="NCBI Taxonomy" id="157739"/>
    <lineage>
        <taxon>Eukaryota</taxon>
        <taxon>Viridiplantae</taxon>
        <taxon>Streptophyta</taxon>
        <taxon>Embryophyta</taxon>
        <taxon>Tracheophyta</taxon>
        <taxon>Spermatophyta</taxon>
        <taxon>Magnoliopsida</taxon>
        <taxon>eudicotyledons</taxon>
        <taxon>Gunneridae</taxon>
        <taxon>Pentapetalae</taxon>
        <taxon>rosids</taxon>
        <taxon>fabids</taxon>
        <taxon>Fabales</taxon>
        <taxon>Fabaceae</taxon>
        <taxon>Papilionoideae</taxon>
        <taxon>50 kb inversion clade</taxon>
        <taxon>NPAAA clade</taxon>
        <taxon>indigoferoid/millettioid clade</taxon>
        <taxon>Phaseoleae</taxon>
        <taxon>Vigna</taxon>
    </lineage>
</organism>
<evidence type="ECO:0000313" key="1">
    <source>
        <dbReference type="EMBL" id="BAT75753.1"/>
    </source>
</evidence>
<evidence type="ECO:0000313" key="2">
    <source>
        <dbReference type="Proteomes" id="UP000291084"/>
    </source>
</evidence>
<protein>
    <submittedName>
        <fullName evidence="1">Uncharacterized protein</fullName>
    </submittedName>
</protein>
<accession>A0A0S3R585</accession>
<gene>
    <name evidence="1" type="primary">Vigan.01G366900</name>
    <name evidence="1" type="ORF">VIGAN_01366900</name>
</gene>
<dbReference type="Proteomes" id="UP000291084">
    <property type="component" value="Chromosome 1"/>
</dbReference>
<dbReference type="EMBL" id="AP015034">
    <property type="protein sequence ID" value="BAT75753.1"/>
    <property type="molecule type" value="Genomic_DNA"/>
</dbReference>
<proteinExistence type="predicted"/>
<name>A0A0S3R585_PHAAN</name>
<sequence>RRSHCCDELQLFGIFGEEFEEENWVSTCITIFGDQNCTEGIKKLLHYPMEIKIVQRSFTLSKTKHTILGDQYCTEKGIKKLVTLFETKHESSSVS</sequence>
<feature type="non-terminal residue" evidence="1">
    <location>
        <position position="1"/>
    </location>
</feature>
<keyword evidence="2" id="KW-1185">Reference proteome</keyword>
<dbReference type="AlphaFoldDB" id="A0A0S3R585"/>